<accession>A0A3Q8WSP4</accession>
<feature type="region of interest" description="Disordered" evidence="1">
    <location>
        <begin position="344"/>
        <end position="366"/>
    </location>
</feature>
<keyword evidence="2" id="KW-1133">Transmembrane helix</keyword>
<proteinExistence type="predicted"/>
<sequence length="366" mass="39184">MSLWNRPTRAGTPSPPDAAIALRDEMDQTALQLVDQAQAVSRPDAVGHTYKELELDERAIEQEPLFAADGEHAARDARIAAAGLSPRAQTARQLADDHLPSVARARQRYEDCLEALGAHRVRGVRGKLWYGARTALLLTGDVAGISGAAISLGEVPLNAFLLAGSASVATIAAGLVGKDVRAVYLRNRRARVAEHLGKAQEPYRHLFTDGQGFSRILRGIVFASAAVGLVVGISIYGLRTSIEGSLSGLVFGALALSVAIGSFLSSFAYGDEVADQIDAARHDYEVELRRARALARSRAWSQYERHQTRAASIRDEYAQRGTAARIAVTGAKWRLLSRNPGVVGHGPAAGRTEAIGRKARTSGDPR</sequence>
<dbReference type="RefSeq" id="WP_126039011.1">
    <property type="nucleotide sequence ID" value="NZ_CP034438.1"/>
</dbReference>
<protein>
    <submittedName>
        <fullName evidence="3">Uncharacterized protein</fullName>
    </submittedName>
</protein>
<gene>
    <name evidence="3" type="ORF">EJO69_02920</name>
</gene>
<organism evidence="3 4">
    <name type="scientific">Flaviflexus salsibiostraticola</name>
    <dbReference type="NCBI Taxonomy" id="1282737"/>
    <lineage>
        <taxon>Bacteria</taxon>
        <taxon>Bacillati</taxon>
        <taxon>Actinomycetota</taxon>
        <taxon>Actinomycetes</taxon>
        <taxon>Actinomycetales</taxon>
        <taxon>Actinomycetaceae</taxon>
        <taxon>Flaviflexus</taxon>
    </lineage>
</organism>
<evidence type="ECO:0000313" key="3">
    <source>
        <dbReference type="EMBL" id="AZN29375.1"/>
    </source>
</evidence>
<keyword evidence="2" id="KW-0472">Membrane</keyword>
<dbReference type="AlphaFoldDB" id="A0A3Q8WSP4"/>
<name>A0A3Q8WSP4_9ACTO</name>
<keyword evidence="2" id="KW-0812">Transmembrane</keyword>
<feature type="transmembrane region" description="Helical" evidence="2">
    <location>
        <begin position="130"/>
        <end position="153"/>
    </location>
</feature>
<evidence type="ECO:0000256" key="1">
    <source>
        <dbReference type="SAM" id="MobiDB-lite"/>
    </source>
</evidence>
<dbReference type="OrthoDB" id="4571144at2"/>
<reference evidence="3 4" key="1">
    <citation type="submission" date="2018-12" db="EMBL/GenBank/DDBJ databases">
        <title>Complete genome sequence of Flaviflexus salsibiostraticola KCTC 33148.</title>
        <authorList>
            <person name="Bae J.-W."/>
        </authorList>
    </citation>
    <scope>NUCLEOTIDE SEQUENCE [LARGE SCALE GENOMIC DNA]</scope>
    <source>
        <strain evidence="3 4">KCTC 33148</strain>
    </source>
</reference>
<evidence type="ECO:0000256" key="2">
    <source>
        <dbReference type="SAM" id="Phobius"/>
    </source>
</evidence>
<feature type="transmembrane region" description="Helical" evidence="2">
    <location>
        <begin position="216"/>
        <end position="237"/>
    </location>
</feature>
<feature type="transmembrane region" description="Helical" evidence="2">
    <location>
        <begin position="159"/>
        <end position="177"/>
    </location>
</feature>
<dbReference type="EMBL" id="CP034438">
    <property type="protein sequence ID" value="AZN29375.1"/>
    <property type="molecule type" value="Genomic_DNA"/>
</dbReference>
<dbReference type="Proteomes" id="UP000270021">
    <property type="component" value="Chromosome"/>
</dbReference>
<feature type="transmembrane region" description="Helical" evidence="2">
    <location>
        <begin position="249"/>
        <end position="269"/>
    </location>
</feature>
<dbReference type="KEGG" id="fsl:EJO69_02920"/>
<keyword evidence="4" id="KW-1185">Reference proteome</keyword>
<evidence type="ECO:0000313" key="4">
    <source>
        <dbReference type="Proteomes" id="UP000270021"/>
    </source>
</evidence>